<comment type="caution">
    <text evidence="8">The sequence shown here is derived from an EMBL/GenBank/DDBJ whole genome shotgun (WGS) entry which is preliminary data.</text>
</comment>
<evidence type="ECO:0000256" key="4">
    <source>
        <dbReference type="ARBA" id="ARBA00022801"/>
    </source>
</evidence>
<dbReference type="InterPro" id="IPR000086">
    <property type="entry name" value="NUDIX_hydrolase_dom"/>
</dbReference>
<comment type="cofactor">
    <cofactor evidence="1">
        <name>Mg(2+)</name>
        <dbReference type="ChEBI" id="CHEBI:18420"/>
    </cofactor>
</comment>
<evidence type="ECO:0000256" key="5">
    <source>
        <dbReference type="ARBA" id="ARBA00022842"/>
    </source>
</evidence>
<proteinExistence type="inferred from homology"/>
<keyword evidence="4 8" id="KW-0378">Hydrolase</keyword>
<dbReference type="InterPro" id="IPR024195">
    <property type="entry name" value="NUDIX_hydrolase_YfcD_pred"/>
</dbReference>
<reference evidence="8 9" key="1">
    <citation type="submission" date="2024-09" db="EMBL/GenBank/DDBJ databases">
        <title>The Natural Products Discovery Center: Release of the First 8490 Sequenced Strains for Exploring Actinobacteria Biosynthetic Diversity.</title>
        <authorList>
            <person name="Kalkreuter E."/>
            <person name="Kautsar S.A."/>
            <person name="Yang D."/>
            <person name="Bader C.D."/>
            <person name="Teijaro C.N."/>
            <person name="Fluegel L."/>
            <person name="Davis C.M."/>
            <person name="Simpson J.R."/>
            <person name="Lauterbach L."/>
            <person name="Steele A.D."/>
            <person name="Gui C."/>
            <person name="Meng S."/>
            <person name="Li G."/>
            <person name="Viehrig K."/>
            <person name="Ye F."/>
            <person name="Su P."/>
            <person name="Kiefer A.F."/>
            <person name="Nichols A."/>
            <person name="Cepeda A.J."/>
            <person name="Yan W."/>
            <person name="Fan B."/>
            <person name="Jiang Y."/>
            <person name="Adhikari A."/>
            <person name="Zheng C.-J."/>
            <person name="Schuster L."/>
            <person name="Cowan T.M."/>
            <person name="Smanski M.J."/>
            <person name="Chevrette M.G."/>
            <person name="De Carvalho L.P.S."/>
            <person name="Shen B."/>
        </authorList>
    </citation>
    <scope>NUCLEOTIDE SEQUENCE [LARGE SCALE GENOMIC DNA]</scope>
    <source>
        <strain evidence="8 9">NPDC057399</strain>
    </source>
</reference>
<evidence type="ECO:0000256" key="6">
    <source>
        <dbReference type="SAM" id="MobiDB-lite"/>
    </source>
</evidence>
<dbReference type="SUPFAM" id="SSF55811">
    <property type="entry name" value="Nudix"/>
    <property type="match status" value="1"/>
</dbReference>
<name>A0ABW6JVF4_STRCE</name>
<dbReference type="Pfam" id="PF00293">
    <property type="entry name" value="NUDIX"/>
    <property type="match status" value="1"/>
</dbReference>
<feature type="domain" description="Nudix hydrolase" evidence="7">
    <location>
        <begin position="55"/>
        <end position="199"/>
    </location>
</feature>
<evidence type="ECO:0000313" key="8">
    <source>
        <dbReference type="EMBL" id="MFE7968054.1"/>
    </source>
</evidence>
<protein>
    <submittedName>
        <fullName evidence="8">NUDIX hydrolase</fullName>
    </submittedName>
</protein>
<dbReference type="GO" id="GO:0016787">
    <property type="term" value="F:hydrolase activity"/>
    <property type="evidence" value="ECO:0007669"/>
    <property type="project" value="UniProtKB-KW"/>
</dbReference>
<keyword evidence="5" id="KW-0460">Magnesium</keyword>
<dbReference type="PANTHER" id="PTHR10885">
    <property type="entry name" value="ISOPENTENYL-DIPHOSPHATE DELTA-ISOMERASE"/>
    <property type="match status" value="1"/>
</dbReference>
<dbReference type="PIRSF" id="PIRSF017340">
    <property type="entry name" value="Nudix_hydro"/>
    <property type="match status" value="1"/>
</dbReference>
<comment type="similarity">
    <text evidence="2">Belongs to the Nudix hydrolase family.</text>
</comment>
<dbReference type="Proteomes" id="UP001600650">
    <property type="component" value="Unassembled WGS sequence"/>
</dbReference>
<evidence type="ECO:0000256" key="3">
    <source>
        <dbReference type="ARBA" id="ARBA00022723"/>
    </source>
</evidence>
<evidence type="ECO:0000256" key="1">
    <source>
        <dbReference type="ARBA" id="ARBA00001946"/>
    </source>
</evidence>
<accession>A0ABW6JVF4</accession>
<dbReference type="InterPro" id="IPR015797">
    <property type="entry name" value="NUDIX_hydrolase-like_dom_sf"/>
</dbReference>
<dbReference type="Gene3D" id="3.90.79.10">
    <property type="entry name" value="Nucleoside Triphosphate Pyrophosphohydrolase"/>
    <property type="match status" value="1"/>
</dbReference>
<feature type="region of interest" description="Disordered" evidence="6">
    <location>
        <begin position="1"/>
        <end position="25"/>
    </location>
</feature>
<sequence>MSESGTSGTGRKAVGGSEAGGSDVGRNADEILDIVDEHDRVVGQAPRGEAYARGLRHRCVFVLARDAEDRVFVHRRTPTKLVFPSLYDMFVGGVVGAGETYDEAALREAEEELGVSGLPAPSHLFTFLYDDGATRTWWSAVYEVRCELPVRPQAEEVAWHAFLPEEEVRRRLGAWEWVPDGLAAYERLRAYRAGRTDRT</sequence>
<dbReference type="EMBL" id="JBHVBU010000222">
    <property type="protein sequence ID" value="MFE7968054.1"/>
    <property type="molecule type" value="Genomic_DNA"/>
</dbReference>
<organism evidence="8 9">
    <name type="scientific">Streptomyces cellulosae</name>
    <dbReference type="NCBI Taxonomy" id="1968"/>
    <lineage>
        <taxon>Bacteria</taxon>
        <taxon>Bacillati</taxon>
        <taxon>Actinomycetota</taxon>
        <taxon>Actinomycetes</taxon>
        <taxon>Kitasatosporales</taxon>
        <taxon>Streptomycetaceae</taxon>
        <taxon>Streptomyces</taxon>
    </lineage>
</organism>
<gene>
    <name evidence="8" type="ORF">ACFU0X_34310</name>
</gene>
<evidence type="ECO:0000313" key="9">
    <source>
        <dbReference type="Proteomes" id="UP001600650"/>
    </source>
</evidence>
<keyword evidence="3" id="KW-0479">Metal-binding</keyword>
<dbReference type="PROSITE" id="PS51462">
    <property type="entry name" value="NUDIX"/>
    <property type="match status" value="1"/>
</dbReference>
<dbReference type="PROSITE" id="PS00893">
    <property type="entry name" value="NUDIX_BOX"/>
    <property type="match status" value="1"/>
</dbReference>
<dbReference type="InterPro" id="IPR020084">
    <property type="entry name" value="NUDIX_hydrolase_CS"/>
</dbReference>
<dbReference type="RefSeq" id="WP_254588531.1">
    <property type="nucleotide sequence ID" value="NZ_JBHVBU010000222.1"/>
</dbReference>
<evidence type="ECO:0000259" key="7">
    <source>
        <dbReference type="PROSITE" id="PS51462"/>
    </source>
</evidence>
<dbReference type="CDD" id="cd04697">
    <property type="entry name" value="NUDIX_Hydrolase"/>
    <property type="match status" value="1"/>
</dbReference>
<dbReference type="PANTHER" id="PTHR10885:SF0">
    <property type="entry name" value="ISOPENTENYL-DIPHOSPHATE DELTA-ISOMERASE"/>
    <property type="match status" value="1"/>
</dbReference>
<evidence type="ECO:0000256" key="2">
    <source>
        <dbReference type="ARBA" id="ARBA00005582"/>
    </source>
</evidence>
<keyword evidence="9" id="KW-1185">Reference proteome</keyword>